<evidence type="ECO:0000256" key="6">
    <source>
        <dbReference type="ARBA" id="ARBA00023136"/>
    </source>
</evidence>
<comment type="subcellular location">
    <subcellularLocation>
        <location evidence="1">Cell membrane</location>
        <topology evidence="1">Single-pass type I membrane protein</topology>
    </subcellularLocation>
</comment>
<dbReference type="PROSITE" id="PS51534">
    <property type="entry name" value="SEFIR"/>
    <property type="match status" value="1"/>
</dbReference>
<dbReference type="GeneTree" id="ENSGT01030000235284"/>
<keyword evidence="3" id="KW-0812">Transmembrane</keyword>
<keyword evidence="8" id="KW-0325">Glycoprotein</keyword>
<dbReference type="Ensembl" id="ENSEEET00000002855.2">
    <property type="protein sequence ID" value="ENSEEEP00000002810.2"/>
    <property type="gene ID" value="ENSEEEG00000001613.2"/>
</dbReference>
<dbReference type="OMA" id="ENQISCR"/>
<keyword evidence="7" id="KW-0675">Receptor</keyword>
<evidence type="ECO:0000313" key="10">
    <source>
        <dbReference type="Ensembl" id="ENSEEEP00000002810.2"/>
    </source>
</evidence>
<dbReference type="Pfam" id="PF08357">
    <property type="entry name" value="SEFIR"/>
    <property type="match status" value="1"/>
</dbReference>
<dbReference type="PANTHER" id="PTHR15583:SF11">
    <property type="entry name" value="INTERLEUKIN-17 RECEPTOR B"/>
    <property type="match status" value="1"/>
</dbReference>
<reference evidence="10" key="3">
    <citation type="submission" date="2020-05" db="EMBL/GenBank/DDBJ databases">
        <title>Electrophorus electricus (electric eel) genome, fEleEle1, primary haplotype.</title>
        <authorList>
            <person name="Myers G."/>
            <person name="Meyer A."/>
            <person name="Fedrigo O."/>
            <person name="Formenti G."/>
            <person name="Rhie A."/>
            <person name="Tracey A."/>
            <person name="Sims Y."/>
            <person name="Jarvis E.D."/>
        </authorList>
    </citation>
    <scope>NUCLEOTIDE SEQUENCE [LARGE SCALE GENOMIC DNA]</scope>
</reference>
<feature type="domain" description="SEFIR" evidence="9">
    <location>
        <begin position="233"/>
        <end position="383"/>
    </location>
</feature>
<reference evidence="11" key="1">
    <citation type="journal article" date="2014" name="Science">
        <title>Nonhuman genetics. Genomic basis for the convergent evolution of electric organs.</title>
        <authorList>
            <person name="Gallant J.R."/>
            <person name="Traeger L.L."/>
            <person name="Volkening J.D."/>
            <person name="Moffett H."/>
            <person name="Chen P.H."/>
            <person name="Novina C.D."/>
            <person name="Phillips G.N.Jr."/>
            <person name="Anand R."/>
            <person name="Wells G.B."/>
            <person name="Pinch M."/>
            <person name="Guth R."/>
            <person name="Unguez G.A."/>
            <person name="Albert J.S."/>
            <person name="Zakon H.H."/>
            <person name="Samanta M.P."/>
            <person name="Sussman M.R."/>
        </authorList>
    </citation>
    <scope>NUCLEOTIDE SEQUENCE [LARGE SCALE GENOMIC DNA]</scope>
</reference>
<evidence type="ECO:0000256" key="4">
    <source>
        <dbReference type="ARBA" id="ARBA00022729"/>
    </source>
</evidence>
<keyword evidence="6" id="KW-0472">Membrane</keyword>
<proteinExistence type="predicted"/>
<evidence type="ECO:0000256" key="2">
    <source>
        <dbReference type="ARBA" id="ARBA00022475"/>
    </source>
</evidence>
<evidence type="ECO:0000313" key="11">
    <source>
        <dbReference type="Proteomes" id="UP000314983"/>
    </source>
</evidence>
<reference evidence="10" key="4">
    <citation type="submission" date="2025-08" db="UniProtKB">
        <authorList>
            <consortium name="Ensembl"/>
        </authorList>
    </citation>
    <scope>IDENTIFICATION</scope>
</reference>
<dbReference type="Gene3D" id="2.60.40.2160">
    <property type="entry name" value="Interleukin-17 receptor A/B, fibronectin-III-like domain 1"/>
    <property type="match status" value="1"/>
</dbReference>
<reference evidence="11" key="2">
    <citation type="journal article" date="2017" name="Sci. Adv.">
        <title>A tail of two voltages: Proteomic comparison of the three electric organs of the electric eel.</title>
        <authorList>
            <person name="Traeger L.L."/>
            <person name="Sabat G."/>
            <person name="Barrett-Wilt G.A."/>
            <person name="Wells G.B."/>
            <person name="Sussman M.R."/>
        </authorList>
    </citation>
    <scope>NUCLEOTIDE SEQUENCE [LARGE SCALE GENOMIC DNA]</scope>
</reference>
<protein>
    <recommendedName>
        <fullName evidence="9">SEFIR domain-containing protein</fullName>
    </recommendedName>
</protein>
<evidence type="ECO:0000256" key="5">
    <source>
        <dbReference type="ARBA" id="ARBA00022989"/>
    </source>
</evidence>
<accession>A0A4W4DV72</accession>
<reference evidence="10" key="5">
    <citation type="submission" date="2025-09" db="UniProtKB">
        <authorList>
            <consortium name="Ensembl"/>
        </authorList>
    </citation>
    <scope>IDENTIFICATION</scope>
</reference>
<evidence type="ECO:0000259" key="9">
    <source>
        <dbReference type="PROSITE" id="PS51534"/>
    </source>
</evidence>
<dbReference type="GO" id="GO:0005886">
    <property type="term" value="C:plasma membrane"/>
    <property type="evidence" value="ECO:0007669"/>
    <property type="project" value="UniProtKB-SubCell"/>
</dbReference>
<evidence type="ECO:0000256" key="1">
    <source>
        <dbReference type="ARBA" id="ARBA00004251"/>
    </source>
</evidence>
<dbReference type="InterPro" id="IPR013568">
    <property type="entry name" value="SEFIR_dom"/>
</dbReference>
<sequence length="441" mass="50139">MKYMMPVHLDQVICVRNVIFFINMLFFKELIPKEWFQVHQSNPSELHDLGPERTTSFVIVAFVGSIHSIHGTWIELNMQTSPPVQLSYKCQYDPPFTSKQANYTGLEQLWFHFTITDIHTEPNGIYSVTAYNLPTPPINASGQKLKSKAVQLWNISAVREEDEVEVTFKSHSDSNYYEIRLLRGTNILNISKVVTVCYAHFVTENQISCRQFCRLCMGRGFSKPSLSSTSTGLMGVLVVYPPIDAMFQCAVMALADFLHSHKELEICIDMWQRGSLAEQGMLRWLTSQIDRADKVLVIFPPGCTDTGCLNPNPVLANYTVPASAHELYSLALNLVMMDAYDPQLCSKFWVVHLGQAGDPPTVPVALQSCRAFSLPRDLEKLHYELACRHGEKWSSLGCRFQPIPCQEASRKFREALLNLDRSRMDCSKEEKVRLTDVENKL</sequence>
<keyword evidence="11" id="KW-1185">Reference proteome</keyword>
<keyword evidence="5" id="KW-1133">Transmembrane helix</keyword>
<evidence type="ECO:0000256" key="3">
    <source>
        <dbReference type="ARBA" id="ARBA00022692"/>
    </source>
</evidence>
<name>A0A4W4DV72_ELEEL</name>
<evidence type="ECO:0000256" key="7">
    <source>
        <dbReference type="ARBA" id="ARBA00023170"/>
    </source>
</evidence>
<organism evidence="10 11">
    <name type="scientific">Electrophorus electricus</name>
    <name type="common">Electric eel</name>
    <name type="synonym">Gymnotus electricus</name>
    <dbReference type="NCBI Taxonomy" id="8005"/>
    <lineage>
        <taxon>Eukaryota</taxon>
        <taxon>Metazoa</taxon>
        <taxon>Chordata</taxon>
        <taxon>Craniata</taxon>
        <taxon>Vertebrata</taxon>
        <taxon>Euteleostomi</taxon>
        <taxon>Actinopterygii</taxon>
        <taxon>Neopterygii</taxon>
        <taxon>Teleostei</taxon>
        <taxon>Ostariophysi</taxon>
        <taxon>Gymnotiformes</taxon>
        <taxon>Gymnotoidei</taxon>
        <taxon>Gymnotidae</taxon>
        <taxon>Electrophorus</taxon>
    </lineage>
</organism>
<dbReference type="InterPro" id="IPR038683">
    <property type="entry name" value="IL17RA/B_FnIII-like_1_sf"/>
</dbReference>
<keyword evidence="4" id="KW-0732">Signal</keyword>
<dbReference type="STRING" id="8005.ENSEEEP00000002810"/>
<dbReference type="PANTHER" id="PTHR15583">
    <property type="entry name" value="INTERLEUKIN-17 RECEPTOR"/>
    <property type="match status" value="1"/>
</dbReference>
<dbReference type="AlphaFoldDB" id="A0A4W4DV72"/>
<keyword evidence="2" id="KW-1003">Cell membrane</keyword>
<dbReference type="InterPro" id="IPR039465">
    <property type="entry name" value="IL-17_rcpt-like"/>
</dbReference>
<evidence type="ECO:0000256" key="8">
    <source>
        <dbReference type="ARBA" id="ARBA00023180"/>
    </source>
</evidence>
<dbReference type="GO" id="GO:0030368">
    <property type="term" value="F:interleukin-17 receptor activity"/>
    <property type="evidence" value="ECO:0007669"/>
    <property type="project" value="InterPro"/>
</dbReference>
<dbReference type="Gene3D" id="3.40.50.11530">
    <property type="match status" value="1"/>
</dbReference>
<dbReference type="Proteomes" id="UP000314983">
    <property type="component" value="Chromosome 18"/>
</dbReference>